<dbReference type="AlphaFoldDB" id="A0ABD2PQT1"/>
<reference evidence="1 2" key="1">
    <citation type="submission" date="2024-11" db="EMBL/GenBank/DDBJ databases">
        <title>Adaptive evolution of stress response genes in parasites aligns with host niche diversity.</title>
        <authorList>
            <person name="Hahn C."/>
            <person name="Resl P."/>
        </authorList>
    </citation>
    <scope>NUCLEOTIDE SEQUENCE [LARGE SCALE GENOMIC DNA]</scope>
    <source>
        <strain evidence="1">EGGRZ-B1_66</strain>
        <tissue evidence="1">Body</tissue>
    </source>
</reference>
<gene>
    <name evidence="1" type="ORF">Ciccas_012037</name>
</gene>
<evidence type="ECO:0000313" key="1">
    <source>
        <dbReference type="EMBL" id="KAL3309418.1"/>
    </source>
</evidence>
<dbReference type="EMBL" id="JBJKFK010003943">
    <property type="protein sequence ID" value="KAL3309418.1"/>
    <property type="molecule type" value="Genomic_DNA"/>
</dbReference>
<dbReference type="Proteomes" id="UP001626550">
    <property type="component" value="Unassembled WGS sequence"/>
</dbReference>
<evidence type="ECO:0000313" key="2">
    <source>
        <dbReference type="Proteomes" id="UP001626550"/>
    </source>
</evidence>
<name>A0ABD2PQT1_9PLAT</name>
<organism evidence="1 2">
    <name type="scientific">Cichlidogyrus casuarinus</name>
    <dbReference type="NCBI Taxonomy" id="1844966"/>
    <lineage>
        <taxon>Eukaryota</taxon>
        <taxon>Metazoa</taxon>
        <taxon>Spiralia</taxon>
        <taxon>Lophotrochozoa</taxon>
        <taxon>Platyhelminthes</taxon>
        <taxon>Monogenea</taxon>
        <taxon>Monopisthocotylea</taxon>
        <taxon>Dactylogyridea</taxon>
        <taxon>Ancyrocephalidae</taxon>
        <taxon>Cichlidogyrus</taxon>
    </lineage>
</organism>
<proteinExistence type="predicted"/>
<protein>
    <submittedName>
        <fullName evidence="1">Uncharacterized protein</fullName>
    </submittedName>
</protein>
<keyword evidence="2" id="KW-1185">Reference proteome</keyword>
<sequence length="168" mass="19653">MADRNLFRDIRKSVKLQQLENTARPDIKLVNRFIQLRVHQARNRAYLSGYHNCIETRHFPEDVWKLLKKEKLPANCDEAEKIYINGRGEATRFGQQSLGALEERFEREMNDPAIVAASMVHPIFKNCWTVDGIRLDPGINYSKMRFQDGSHSSEEEFDDLLMRNPSRC</sequence>
<accession>A0ABD2PQT1</accession>
<comment type="caution">
    <text evidence="1">The sequence shown here is derived from an EMBL/GenBank/DDBJ whole genome shotgun (WGS) entry which is preliminary data.</text>
</comment>